<proteinExistence type="predicted"/>
<keyword evidence="2" id="KW-0812">Transmembrane</keyword>
<evidence type="ECO:0000256" key="2">
    <source>
        <dbReference type="SAM" id="Phobius"/>
    </source>
</evidence>
<feature type="region of interest" description="Disordered" evidence="1">
    <location>
        <begin position="75"/>
        <end position="102"/>
    </location>
</feature>
<gene>
    <name evidence="3" type="ORF">RND81_11G089000</name>
</gene>
<evidence type="ECO:0000256" key="1">
    <source>
        <dbReference type="SAM" id="MobiDB-lite"/>
    </source>
</evidence>
<dbReference type="GO" id="GO:0005886">
    <property type="term" value="C:plasma membrane"/>
    <property type="evidence" value="ECO:0007669"/>
    <property type="project" value="UniProtKB-SubCell"/>
</dbReference>
<evidence type="ECO:0000313" key="3">
    <source>
        <dbReference type="EMBL" id="KAK9676623.1"/>
    </source>
</evidence>
<sequence>MIRSTNLISCNFQPITPHYLHHKTHKTHTLLSSFHSPKLSNSLKHHHKHTILALYHKNKNKGSLQICLKSSVSDDPIVDDEEDEDEDDKNPAFKTDENDGNGSGGDWNTSVLLFVFWVAIMYYVFNLAPNQTPTTDVYFVKKLSNLVGDDGFRMNQVLVSLWYIMGLWPIIYSMLLLPSARSSKTSIPVWPFATLSFFGGAYALIPYFILWRPPPPLIKEEEVRRWPLNFLESKITAGLVGAAGLGLVVYACLGYDDWNEFYLYFRSSKLVHATSLDFSLLSAFAPFWVYNDMTARKCYDKTAWLLPLSICPFLGPALYLLLRPPLTTLPVSLENTLKSE</sequence>
<evidence type="ECO:0000313" key="4">
    <source>
        <dbReference type="Proteomes" id="UP001443914"/>
    </source>
</evidence>
<dbReference type="AlphaFoldDB" id="A0AAW1HK43"/>
<feature type="transmembrane region" description="Helical" evidence="2">
    <location>
        <begin position="157"/>
        <end position="177"/>
    </location>
</feature>
<reference evidence="3" key="1">
    <citation type="submission" date="2024-03" db="EMBL/GenBank/DDBJ databases">
        <title>WGS assembly of Saponaria officinalis var. Norfolk2.</title>
        <authorList>
            <person name="Jenkins J."/>
            <person name="Shu S."/>
            <person name="Grimwood J."/>
            <person name="Barry K."/>
            <person name="Goodstein D."/>
            <person name="Schmutz J."/>
            <person name="Leebens-Mack J."/>
            <person name="Osbourn A."/>
        </authorList>
    </citation>
    <scope>NUCLEOTIDE SEQUENCE [LARGE SCALE GENOMIC DNA]</scope>
    <source>
        <strain evidence="3">JIC</strain>
    </source>
</reference>
<name>A0AAW1HK43_SAPOF</name>
<feature type="compositionally biased region" description="Acidic residues" evidence="1">
    <location>
        <begin position="76"/>
        <end position="88"/>
    </location>
</feature>
<dbReference type="PANTHER" id="PTHR36009:SF3">
    <property type="entry name" value="TRANSMEMBRANE PROTEIN"/>
    <property type="match status" value="1"/>
</dbReference>
<feature type="transmembrane region" description="Helical" evidence="2">
    <location>
        <begin position="107"/>
        <end position="125"/>
    </location>
</feature>
<dbReference type="Proteomes" id="UP001443914">
    <property type="component" value="Unassembled WGS sequence"/>
</dbReference>
<keyword evidence="2" id="KW-0472">Membrane</keyword>
<keyword evidence="2" id="KW-1133">Transmembrane helix</keyword>
<organism evidence="3 4">
    <name type="scientific">Saponaria officinalis</name>
    <name type="common">Common soapwort</name>
    <name type="synonym">Lychnis saponaria</name>
    <dbReference type="NCBI Taxonomy" id="3572"/>
    <lineage>
        <taxon>Eukaryota</taxon>
        <taxon>Viridiplantae</taxon>
        <taxon>Streptophyta</taxon>
        <taxon>Embryophyta</taxon>
        <taxon>Tracheophyta</taxon>
        <taxon>Spermatophyta</taxon>
        <taxon>Magnoliopsida</taxon>
        <taxon>eudicotyledons</taxon>
        <taxon>Gunneridae</taxon>
        <taxon>Pentapetalae</taxon>
        <taxon>Caryophyllales</taxon>
        <taxon>Caryophyllaceae</taxon>
        <taxon>Caryophylleae</taxon>
        <taxon>Saponaria</taxon>
    </lineage>
</organism>
<feature type="transmembrane region" description="Helical" evidence="2">
    <location>
        <begin position="235"/>
        <end position="258"/>
    </location>
</feature>
<keyword evidence="4" id="KW-1185">Reference proteome</keyword>
<accession>A0AAW1HK43</accession>
<dbReference type="EMBL" id="JBDFQZ010000011">
    <property type="protein sequence ID" value="KAK9676623.1"/>
    <property type="molecule type" value="Genomic_DNA"/>
</dbReference>
<protein>
    <recommendedName>
        <fullName evidence="5">Cardiolipin synthase N-terminal domain-containing protein</fullName>
    </recommendedName>
</protein>
<feature type="transmembrane region" description="Helical" evidence="2">
    <location>
        <begin position="189"/>
        <end position="209"/>
    </location>
</feature>
<feature type="transmembrane region" description="Helical" evidence="2">
    <location>
        <begin position="302"/>
        <end position="322"/>
    </location>
</feature>
<evidence type="ECO:0008006" key="5">
    <source>
        <dbReference type="Google" id="ProtNLM"/>
    </source>
</evidence>
<dbReference type="PANTHER" id="PTHR36009">
    <property type="match status" value="1"/>
</dbReference>
<comment type="caution">
    <text evidence="3">The sequence shown here is derived from an EMBL/GenBank/DDBJ whole genome shotgun (WGS) entry which is preliminary data.</text>
</comment>